<dbReference type="AlphaFoldDB" id="A0A6L2Q379"/>
<keyword evidence="4" id="KW-1185">Reference proteome</keyword>
<protein>
    <recommendedName>
        <fullName evidence="5">ZP domain-containing protein</fullName>
    </recommendedName>
</protein>
<evidence type="ECO:0000259" key="1">
    <source>
        <dbReference type="PROSITE" id="PS50948"/>
    </source>
</evidence>
<dbReference type="InterPro" id="IPR001507">
    <property type="entry name" value="ZP_dom"/>
</dbReference>
<dbReference type="Pfam" id="PF25057">
    <property type="entry name" value="CUT_N"/>
    <property type="match status" value="1"/>
</dbReference>
<dbReference type="SMART" id="SM00241">
    <property type="entry name" value="ZP"/>
    <property type="match status" value="1"/>
</dbReference>
<dbReference type="PROSITE" id="PS50948">
    <property type="entry name" value="PAN"/>
    <property type="match status" value="2"/>
</dbReference>
<evidence type="ECO:0000313" key="3">
    <source>
        <dbReference type="EMBL" id="GFG38884.1"/>
    </source>
</evidence>
<dbReference type="InParanoid" id="A0A6L2Q379"/>
<dbReference type="Pfam" id="PF00024">
    <property type="entry name" value="PAN_1"/>
    <property type="match status" value="2"/>
</dbReference>
<proteinExistence type="predicted"/>
<dbReference type="CDD" id="cd01099">
    <property type="entry name" value="PAN_AP_HGF"/>
    <property type="match status" value="1"/>
</dbReference>
<reference evidence="4" key="1">
    <citation type="submission" date="2020-01" db="EMBL/GenBank/DDBJ databases">
        <title>Draft genome sequence of the Termite Coptotermes fromosanus.</title>
        <authorList>
            <person name="Itakura S."/>
            <person name="Yosikawa Y."/>
            <person name="Umezawa K."/>
        </authorList>
    </citation>
    <scope>NUCLEOTIDE SEQUENCE [LARGE SCALE GENOMIC DNA]</scope>
</reference>
<sequence length="722" mass="81737">MVMACTRVALFTRSCDMFTGRVAFEKLTELDYRGSTYYTVKNLSLYECQGWCREEPDCQAAAFSFVVNPLTPVQETLCQLQNETSASNPTAVPQRSVNLYYMVKLQIRSDNVCLRPWAFERVPNKMIRGLDNALIYTSTKEACLAACLNEHRFTCRSLEYNYVTLQCHLSDSDRRTTGQYVQFVDAPGVDYFENLCLKANQACKGNRPFQIPRIGVNEDKVSQYASLHYYVDKELQVTSESACRLACEIENEFLCRSFLYRGPPIGTAYNCQLFHLDHKTLPDGPSTYLNAERPLIDNGERVGTYYENICEKPTGNTHENLPLVFDSTEDPSVNNQTRNDINCDKTGTCYDVSVNCKDTRIAVQVRTNKPFNGRIYALGRSETCNIDVQNSDLFRLDLTMSGQDCNTQSVTGVYTNTVVLQHHSVVMTKADKIYKVKCTYDMSSKNITFGMMPIRDPEMISITSAPEAPPPRIRIVDSRGREVETVRIGDKLTFRIEIPDDTPYGIFARSCVAMAKDSKSTFQIIDDEGCPVDPSIFPSFTPDGNALQSIYEAFRFTESYGVIFQCNVKYCLGPCEPAVCEWGHESVESWGRRKRSMASNHTASESEDDMTLSQEILVLDFGDEKNSQFLRSEASSSDFSKAVSLLHRQDCHNSGTLPNQDISFGSWCDMCPSRTCVHQHRVLLLHEEMDVTKEDSCLNIIPQRKQIEGTCVMQVKCLNMRN</sequence>
<dbReference type="Proteomes" id="UP000502823">
    <property type="component" value="Unassembled WGS sequence"/>
</dbReference>
<comment type="caution">
    <text evidence="3">The sequence shown here is derived from an EMBL/GenBank/DDBJ whole genome shotgun (WGS) entry which is preliminary data.</text>
</comment>
<dbReference type="FunCoup" id="A0A6L2Q379">
    <property type="interactions" value="9"/>
</dbReference>
<evidence type="ECO:0000259" key="2">
    <source>
        <dbReference type="PROSITE" id="PS51034"/>
    </source>
</evidence>
<dbReference type="PROSITE" id="PS51034">
    <property type="entry name" value="ZP_2"/>
    <property type="match status" value="1"/>
</dbReference>
<dbReference type="PANTHER" id="PTHR47327">
    <property type="entry name" value="FI18240P1-RELATED"/>
    <property type="match status" value="1"/>
</dbReference>
<dbReference type="GO" id="GO:0009653">
    <property type="term" value="P:anatomical structure morphogenesis"/>
    <property type="evidence" value="ECO:0007669"/>
    <property type="project" value="TreeGrafter"/>
</dbReference>
<evidence type="ECO:0008006" key="5">
    <source>
        <dbReference type="Google" id="ProtNLM"/>
    </source>
</evidence>
<dbReference type="InterPro" id="IPR052774">
    <property type="entry name" value="Celegans_DevNeuronal_Protein"/>
</dbReference>
<gene>
    <name evidence="3" type="ORF">Cfor_02191</name>
</gene>
<dbReference type="OrthoDB" id="5775605at2759"/>
<dbReference type="SMART" id="SM00473">
    <property type="entry name" value="PAN_AP"/>
    <property type="match status" value="2"/>
</dbReference>
<feature type="domain" description="Apple" evidence="1">
    <location>
        <begin position="15"/>
        <end position="104"/>
    </location>
</feature>
<name>A0A6L2Q379_COPFO</name>
<dbReference type="InterPro" id="IPR056953">
    <property type="entry name" value="CUT_N"/>
</dbReference>
<dbReference type="Pfam" id="PF14295">
    <property type="entry name" value="PAN_4"/>
    <property type="match status" value="1"/>
</dbReference>
<dbReference type="PANTHER" id="PTHR47327:SF1">
    <property type="entry name" value="RE15579P"/>
    <property type="match status" value="1"/>
</dbReference>
<dbReference type="SUPFAM" id="SSF57414">
    <property type="entry name" value="Hairpin loop containing domain-like"/>
    <property type="match status" value="1"/>
</dbReference>
<feature type="domain" description="Apple" evidence="1">
    <location>
        <begin position="113"/>
        <end position="196"/>
    </location>
</feature>
<dbReference type="EMBL" id="BLKM01000832">
    <property type="protein sequence ID" value="GFG38884.1"/>
    <property type="molecule type" value="Genomic_DNA"/>
</dbReference>
<dbReference type="Gene3D" id="3.50.4.10">
    <property type="entry name" value="Hepatocyte Growth Factor"/>
    <property type="match status" value="3"/>
</dbReference>
<accession>A0A6L2Q379</accession>
<evidence type="ECO:0000313" key="4">
    <source>
        <dbReference type="Proteomes" id="UP000502823"/>
    </source>
</evidence>
<feature type="domain" description="ZP" evidence="2">
    <location>
        <begin position="355"/>
        <end position="587"/>
    </location>
</feature>
<dbReference type="InterPro" id="IPR003609">
    <property type="entry name" value="Pan_app"/>
</dbReference>
<organism evidence="3 4">
    <name type="scientific">Coptotermes formosanus</name>
    <name type="common">Formosan subterranean termite</name>
    <dbReference type="NCBI Taxonomy" id="36987"/>
    <lineage>
        <taxon>Eukaryota</taxon>
        <taxon>Metazoa</taxon>
        <taxon>Ecdysozoa</taxon>
        <taxon>Arthropoda</taxon>
        <taxon>Hexapoda</taxon>
        <taxon>Insecta</taxon>
        <taxon>Pterygota</taxon>
        <taxon>Neoptera</taxon>
        <taxon>Polyneoptera</taxon>
        <taxon>Dictyoptera</taxon>
        <taxon>Blattodea</taxon>
        <taxon>Blattoidea</taxon>
        <taxon>Termitoidae</taxon>
        <taxon>Rhinotermitidae</taxon>
        <taxon>Coptotermes</taxon>
    </lineage>
</organism>